<reference evidence="5 6" key="1">
    <citation type="journal article" date="2024" name="Nat. Commun.">
        <title>Phylogenomics reveals the evolutionary origins of lichenization in chlorophyte algae.</title>
        <authorList>
            <person name="Puginier C."/>
            <person name="Libourel C."/>
            <person name="Otte J."/>
            <person name="Skaloud P."/>
            <person name="Haon M."/>
            <person name="Grisel S."/>
            <person name="Petersen M."/>
            <person name="Berrin J.G."/>
            <person name="Delaux P.M."/>
            <person name="Dal Grande F."/>
            <person name="Keller J."/>
        </authorList>
    </citation>
    <scope>NUCLEOTIDE SEQUENCE [LARGE SCALE GENOMIC DNA]</scope>
    <source>
        <strain evidence="5 6">SAG 2043</strain>
    </source>
</reference>
<keyword evidence="1" id="KW-0863">Zinc-finger</keyword>
<sequence length="1885" mass="205166">MIWPSKLVLREFAKGARPKAKKALQKLAKDFPTSPLPHRYLARLLYHEAVTLEGPDTGTATHNKRLQLLREALDCAGVATDLCPASLSCAALRATLVVNKTCDPCCLRIQDKVHALLKEEKWDELLLEKRNVLISMRQVLESCYTLLDSTQIPVDGIVRLLQHILRPHQQELQVWASQLLLGKGLGLEHLQKQATISEMMKLMKPADALQPVAGVRGASANCAPSLSIEREWDGSKDLVGLARRKGRGKGTERRSERTPQERFNSVKDFWGQLAVNRKQQMLRVPVQRIMEVVKKEQGLDATEDVAEGLSIMRSMNNRRACYWHCPCCDARFNTAKQYSEHTETFHEEVQQLEDGSTVSCAKCTHEVVGMYYTSRKVPTYHLCLRCYHEEVNGNQNPNPELHPFDRIQPQGSAVLHAWSETSDFLSTKDSFCSLDEEYGFPSIASHASGGFPGGSASLDLEDWNQAGEAGRAVPLAFIGEIVHATDGMLPVVSQPQTHAQGHAQSQSLNPRQSGSGAQQGASVTEMGSENGGSAGPSMGNGTSRSSASGAAQFYGSDFAAGSSELSEDADLTDEGSSWRDFFPKQFKQWHSAAASKISSLVAANNQAARQNGQLRDPGPAGFASGSAAYGAGEAAAAASQPAPAAAANAQPSARASPANGPTPNGLAGSHMRRGGSHPEAASSPARLAAGQDVTTLASISIMDDIDSSIAIGLQGYSEQQMVESIIHHINALWQLDQENFEATLNSIVAKATQMLRRRAELEIQRAEMQRSGAEASTSTAGQALLEFVTNPNIVLQRPDHLQLALTHLPARDLQSLLNYILTCTPAALGLTTASERLLGDASSSDGLAEIDLEEESGAPPLFQWASPPDAYELERVADEIFEVADHLRFDRHEAYNKQRAAQVAEPAVVVQPWWLDHLLEKGWEAESQPEAGGSKLRILRWIYGNVVNATAEEFCERQREVLGSREREVAILDLYEDVAYTWRSLFVVQERKRSLSALREAARSAFHAVKRMEDRGLGATKAAACEYLDMALAPYPAQTPAGQARINESAVKQFENQQALTSDHTLRYAKALIERELAALDLEEAMLAHEGEESEHTGAAAEERVGKARSEVAEAEAELARVQQEGPANHRKRDILDKATKEAEHRERLVELKQRIDASKARITTEEADSRAAKERGEAAQRELLDVRQQLQQLTDRKKQLESVCAQMDAFRGGDSASEVDMHNQMQQFCYRILWVSEAIRLFADRYTPQAGGQAYEHFMRASQSAKQLADDFEDTIRKYWADLDKLRAKLQDAACIDLAGDVNSAALEIVRQQVEDAAREAKEAATTELLRELEAEEMSQQEAAKRAAEAKKQKKSKAKQKTDKAKGGKGAKDADAPPSKQSAAELAEQQRGETEAARLAAEAEYEAALEQRRREVELEHAKRDIEQLRLLDELSRSTAQRSAASGAALPGEAATARGSWAASRTESLTADQESVSELSEDGRSGTAGESTADSVAPASGDADFDAALRLAIEASLKDQQQRSGQSPGQDWQPVGGRDASAGAAAAADPKKKKNRKQRAKENRDKEKEAAEQPAIMRIVSYYGDWVCECGLRSRLWDTCECGRVGPCRDWVRGRCAYETCRFAHPPFDLPPGPPPPSPIARPTPATMIGAHKGTPAAPAGAQHAQQPAKQQQQASAPSSATSAEAPLSDAQAEAEFGLPAWGTFAAGLMQHTQQAQRARQGAHASAAAAVAAQRSHSSTMLADQPLQDIVVPPPRRTPSANPLVAQPSAQDSNHLPLPVWSQIGGWGPTAAAGEANPFNPFASNPLQRALAADYRRDPVVQQPSVRRQPSFLAPLSRPLSGRETPEELDLQQMASLPLSNAPLGSLVGPAAMQQQQQQQQQQRF</sequence>
<feature type="zinc finger region" description="C3H1-type" evidence="1">
    <location>
        <begin position="1607"/>
        <end position="1628"/>
    </location>
</feature>
<organism evidence="5 6">
    <name type="scientific">[Myrmecia] bisecta</name>
    <dbReference type="NCBI Taxonomy" id="41462"/>
    <lineage>
        <taxon>Eukaryota</taxon>
        <taxon>Viridiplantae</taxon>
        <taxon>Chlorophyta</taxon>
        <taxon>core chlorophytes</taxon>
        <taxon>Trebouxiophyceae</taxon>
        <taxon>Trebouxiales</taxon>
        <taxon>Trebouxiaceae</taxon>
        <taxon>Myrmecia</taxon>
    </lineage>
</organism>
<feature type="compositionally biased region" description="Low complexity" evidence="3">
    <location>
        <begin position="1444"/>
        <end position="1459"/>
    </location>
</feature>
<evidence type="ECO:0000313" key="6">
    <source>
        <dbReference type="Proteomes" id="UP001489004"/>
    </source>
</evidence>
<feature type="region of interest" description="Disordered" evidence="3">
    <location>
        <begin position="1437"/>
        <end position="1501"/>
    </location>
</feature>
<feature type="region of interest" description="Disordered" evidence="3">
    <location>
        <begin position="1628"/>
        <end position="1691"/>
    </location>
</feature>
<evidence type="ECO:0000313" key="5">
    <source>
        <dbReference type="EMBL" id="KAK9819988.1"/>
    </source>
</evidence>
<evidence type="ECO:0000256" key="1">
    <source>
        <dbReference type="PROSITE-ProRule" id="PRU00723"/>
    </source>
</evidence>
<dbReference type="PROSITE" id="PS00028">
    <property type="entry name" value="ZINC_FINGER_C2H2_1"/>
    <property type="match status" value="1"/>
</dbReference>
<feature type="compositionally biased region" description="Low complexity" evidence="3">
    <location>
        <begin position="1536"/>
        <end position="1548"/>
    </location>
</feature>
<feature type="compositionally biased region" description="Low complexity" evidence="3">
    <location>
        <begin position="1874"/>
        <end position="1885"/>
    </location>
</feature>
<name>A0AAW1QF78_9CHLO</name>
<feature type="compositionally biased region" description="Polar residues" evidence="3">
    <location>
        <begin position="1463"/>
        <end position="1478"/>
    </location>
</feature>
<feature type="region of interest" description="Disordered" evidence="3">
    <location>
        <begin position="642"/>
        <end position="687"/>
    </location>
</feature>
<dbReference type="Proteomes" id="UP001489004">
    <property type="component" value="Unassembled WGS sequence"/>
</dbReference>
<feature type="region of interest" description="Disordered" evidence="3">
    <location>
        <begin position="1750"/>
        <end position="1777"/>
    </location>
</feature>
<feature type="coiled-coil region" evidence="2">
    <location>
        <begin position="1098"/>
        <end position="1204"/>
    </location>
</feature>
<keyword evidence="1" id="KW-0479">Metal-binding</keyword>
<dbReference type="InterPro" id="IPR003903">
    <property type="entry name" value="UIM_dom"/>
</dbReference>
<feature type="domain" description="C3H1-type" evidence="4">
    <location>
        <begin position="1607"/>
        <end position="1628"/>
    </location>
</feature>
<feature type="compositionally biased region" description="Polar residues" evidence="3">
    <location>
        <begin position="495"/>
        <end position="527"/>
    </location>
</feature>
<dbReference type="PROSITE" id="PS50103">
    <property type="entry name" value="ZF_C3H1"/>
    <property type="match status" value="1"/>
</dbReference>
<feature type="compositionally biased region" description="Low complexity" evidence="3">
    <location>
        <begin position="642"/>
        <end position="658"/>
    </location>
</feature>
<feature type="compositionally biased region" description="Low complexity" evidence="3">
    <location>
        <begin position="1656"/>
        <end position="1689"/>
    </location>
</feature>
<dbReference type="GO" id="GO:0008270">
    <property type="term" value="F:zinc ion binding"/>
    <property type="evidence" value="ECO:0007669"/>
    <property type="project" value="UniProtKB-KW"/>
</dbReference>
<feature type="compositionally biased region" description="Basic and acidic residues" evidence="3">
    <location>
        <begin position="1361"/>
        <end position="1376"/>
    </location>
</feature>
<dbReference type="InterPro" id="IPR013087">
    <property type="entry name" value="Znf_C2H2_type"/>
</dbReference>
<feature type="region of interest" description="Disordered" evidence="3">
    <location>
        <begin position="1517"/>
        <end position="1572"/>
    </location>
</feature>
<evidence type="ECO:0000256" key="3">
    <source>
        <dbReference type="SAM" id="MobiDB-lite"/>
    </source>
</evidence>
<feature type="region of interest" description="Disordered" evidence="3">
    <location>
        <begin position="495"/>
        <end position="548"/>
    </location>
</feature>
<keyword evidence="6" id="KW-1185">Reference proteome</keyword>
<evidence type="ECO:0000259" key="4">
    <source>
        <dbReference type="PROSITE" id="PS50103"/>
    </source>
</evidence>
<dbReference type="Pfam" id="PF04780">
    <property type="entry name" value="DUF629"/>
    <property type="match status" value="1"/>
</dbReference>
<evidence type="ECO:0000256" key="2">
    <source>
        <dbReference type="SAM" id="Coils"/>
    </source>
</evidence>
<feature type="compositionally biased region" description="Pro residues" evidence="3">
    <location>
        <begin position="1628"/>
        <end position="1642"/>
    </location>
</feature>
<dbReference type="InterPro" id="IPR054429">
    <property type="entry name" value="Znf-CCCH_Muscleblind-like"/>
</dbReference>
<keyword evidence="2" id="KW-0175">Coiled coil</keyword>
<dbReference type="EMBL" id="JALJOR010000003">
    <property type="protein sequence ID" value="KAK9819988.1"/>
    <property type="molecule type" value="Genomic_DNA"/>
</dbReference>
<dbReference type="InterPro" id="IPR000571">
    <property type="entry name" value="Znf_CCCH"/>
</dbReference>
<dbReference type="InterPro" id="IPR006865">
    <property type="entry name" value="DUF629"/>
</dbReference>
<feature type="compositionally biased region" description="Basic and acidic residues" evidence="3">
    <location>
        <begin position="1560"/>
        <end position="1571"/>
    </location>
</feature>
<feature type="coiled-coil region" evidence="2">
    <location>
        <begin position="749"/>
        <end position="776"/>
    </location>
</feature>
<dbReference type="Pfam" id="PF22628">
    <property type="entry name" value="zf-CCCH_10"/>
    <property type="match status" value="1"/>
</dbReference>
<dbReference type="PROSITE" id="PS50330">
    <property type="entry name" value="UIM"/>
    <property type="match status" value="1"/>
</dbReference>
<proteinExistence type="predicted"/>
<protein>
    <recommendedName>
        <fullName evidence="4">C3H1-type domain-containing protein</fullName>
    </recommendedName>
</protein>
<accession>A0AAW1QF78</accession>
<feature type="region of interest" description="Disordered" evidence="3">
    <location>
        <begin position="1336"/>
        <end position="1403"/>
    </location>
</feature>
<feature type="region of interest" description="Disordered" evidence="3">
    <location>
        <begin position="1821"/>
        <end position="1885"/>
    </location>
</feature>
<feature type="compositionally biased region" description="Polar residues" evidence="3">
    <location>
        <begin position="539"/>
        <end position="548"/>
    </location>
</feature>
<gene>
    <name evidence="5" type="ORF">WJX72_004826</name>
</gene>
<comment type="caution">
    <text evidence="5">The sequence shown here is derived from an EMBL/GenBank/DDBJ whole genome shotgun (WGS) entry which is preliminary data.</text>
</comment>
<keyword evidence="1" id="KW-0862">Zinc</keyword>